<comment type="caution">
    <text evidence="4">The sequence shown here is derived from an EMBL/GenBank/DDBJ whole genome shotgun (WGS) entry which is preliminary data.</text>
</comment>
<feature type="compositionally biased region" description="Polar residues" evidence="2">
    <location>
        <begin position="1384"/>
        <end position="1413"/>
    </location>
</feature>
<keyword evidence="5" id="KW-1185">Reference proteome</keyword>
<feature type="compositionally biased region" description="Basic residues" evidence="2">
    <location>
        <begin position="778"/>
        <end position="794"/>
    </location>
</feature>
<feature type="compositionally biased region" description="Gly residues" evidence="2">
    <location>
        <begin position="331"/>
        <end position="346"/>
    </location>
</feature>
<feature type="compositionally biased region" description="Basic residues" evidence="2">
    <location>
        <begin position="636"/>
        <end position="649"/>
    </location>
</feature>
<feature type="compositionally biased region" description="Pro residues" evidence="2">
    <location>
        <begin position="1277"/>
        <end position="1298"/>
    </location>
</feature>
<feature type="compositionally biased region" description="Basic and acidic residues" evidence="2">
    <location>
        <begin position="251"/>
        <end position="261"/>
    </location>
</feature>
<accession>A0A8J2JQB7</accession>
<protein>
    <recommendedName>
        <fullName evidence="3">Bromo domain-containing protein</fullName>
    </recommendedName>
</protein>
<dbReference type="SMART" id="SM00297">
    <property type="entry name" value="BROMO"/>
    <property type="match status" value="1"/>
</dbReference>
<feature type="region of interest" description="Disordered" evidence="2">
    <location>
        <begin position="251"/>
        <end position="295"/>
    </location>
</feature>
<feature type="region of interest" description="Disordered" evidence="2">
    <location>
        <begin position="1093"/>
        <end position="1464"/>
    </location>
</feature>
<proteinExistence type="predicted"/>
<feature type="compositionally biased region" description="Polar residues" evidence="2">
    <location>
        <begin position="1439"/>
        <end position="1464"/>
    </location>
</feature>
<dbReference type="EMBL" id="CAJVCH010108889">
    <property type="protein sequence ID" value="CAG7724349.1"/>
    <property type="molecule type" value="Genomic_DNA"/>
</dbReference>
<feature type="compositionally biased region" description="Basic and acidic residues" evidence="2">
    <location>
        <begin position="698"/>
        <end position="718"/>
    </location>
</feature>
<feature type="compositionally biased region" description="Low complexity" evidence="2">
    <location>
        <begin position="1902"/>
        <end position="1914"/>
    </location>
</feature>
<feature type="compositionally biased region" description="Basic and acidic residues" evidence="2">
    <location>
        <begin position="1155"/>
        <end position="1171"/>
    </location>
</feature>
<feature type="region of interest" description="Disordered" evidence="2">
    <location>
        <begin position="320"/>
        <end position="458"/>
    </location>
</feature>
<dbReference type="GO" id="GO:0006338">
    <property type="term" value="P:chromatin remodeling"/>
    <property type="evidence" value="ECO:0007669"/>
    <property type="project" value="InterPro"/>
</dbReference>
<feature type="region of interest" description="Disordered" evidence="2">
    <location>
        <begin position="1745"/>
        <end position="1814"/>
    </location>
</feature>
<dbReference type="PANTHER" id="PTHR47092:SF1">
    <property type="entry name" value="CHROMATIN REMODELING REGULATOR CECR2"/>
    <property type="match status" value="1"/>
</dbReference>
<feature type="region of interest" description="Disordered" evidence="2">
    <location>
        <begin position="1900"/>
        <end position="1919"/>
    </location>
</feature>
<evidence type="ECO:0000313" key="4">
    <source>
        <dbReference type="EMBL" id="CAG7724349.1"/>
    </source>
</evidence>
<feature type="compositionally biased region" description="Low complexity" evidence="2">
    <location>
        <begin position="1319"/>
        <end position="1344"/>
    </location>
</feature>
<feature type="region of interest" description="Disordered" evidence="2">
    <location>
        <begin position="1027"/>
        <end position="1079"/>
    </location>
</feature>
<feature type="compositionally biased region" description="Low complexity" evidence="2">
    <location>
        <begin position="1255"/>
        <end position="1271"/>
    </location>
</feature>
<dbReference type="GO" id="GO:0090537">
    <property type="term" value="C:CERF complex"/>
    <property type="evidence" value="ECO:0007669"/>
    <property type="project" value="InterPro"/>
</dbReference>
<reference evidence="4" key="1">
    <citation type="submission" date="2021-06" db="EMBL/GenBank/DDBJ databases">
        <authorList>
            <person name="Hodson N. C."/>
            <person name="Mongue J. A."/>
            <person name="Jaron S. K."/>
        </authorList>
    </citation>
    <scope>NUCLEOTIDE SEQUENCE</scope>
</reference>
<feature type="compositionally biased region" description="Basic and acidic residues" evidence="2">
    <location>
        <begin position="848"/>
        <end position="865"/>
    </location>
</feature>
<dbReference type="PANTHER" id="PTHR47092">
    <property type="entry name" value="CAT EYE SYNDROME CRITICAL REGION PROTEIN 2"/>
    <property type="match status" value="1"/>
</dbReference>
<feature type="compositionally biased region" description="Basic and acidic residues" evidence="2">
    <location>
        <begin position="1065"/>
        <end position="1079"/>
    </location>
</feature>
<gene>
    <name evidence="4" type="ORF">AFUS01_LOCUS13381</name>
</gene>
<feature type="compositionally biased region" description="Low complexity" evidence="2">
    <location>
        <begin position="680"/>
        <end position="697"/>
    </location>
</feature>
<feature type="compositionally biased region" description="Low complexity" evidence="2">
    <location>
        <begin position="1363"/>
        <end position="1383"/>
    </location>
</feature>
<feature type="compositionally biased region" description="Basic and acidic residues" evidence="2">
    <location>
        <begin position="1030"/>
        <end position="1055"/>
    </location>
</feature>
<feature type="compositionally biased region" description="Polar residues" evidence="2">
    <location>
        <begin position="836"/>
        <end position="847"/>
    </location>
</feature>
<keyword evidence="1" id="KW-0103">Bromodomain</keyword>
<feature type="compositionally biased region" description="Low complexity" evidence="2">
    <location>
        <begin position="1419"/>
        <end position="1437"/>
    </location>
</feature>
<feature type="compositionally biased region" description="Low complexity" evidence="2">
    <location>
        <begin position="1801"/>
        <end position="1814"/>
    </location>
</feature>
<feature type="domain" description="Bromo" evidence="3">
    <location>
        <begin position="485"/>
        <end position="555"/>
    </location>
</feature>
<feature type="compositionally biased region" description="Polar residues" evidence="2">
    <location>
        <begin position="1754"/>
        <end position="1764"/>
    </location>
</feature>
<dbReference type="Pfam" id="PF00439">
    <property type="entry name" value="Bromodomain"/>
    <property type="match status" value="1"/>
</dbReference>
<feature type="compositionally biased region" description="Basic and acidic residues" evidence="2">
    <location>
        <begin position="439"/>
        <end position="449"/>
    </location>
</feature>
<dbReference type="InterPro" id="IPR018359">
    <property type="entry name" value="Bromodomain_CS"/>
</dbReference>
<feature type="compositionally biased region" description="Polar residues" evidence="2">
    <location>
        <begin position="274"/>
        <end position="286"/>
    </location>
</feature>
<dbReference type="OrthoDB" id="303107at2759"/>
<feature type="compositionally biased region" description="Low complexity" evidence="2">
    <location>
        <begin position="1215"/>
        <end position="1227"/>
    </location>
</feature>
<dbReference type="PROSITE" id="PS50014">
    <property type="entry name" value="BROMODOMAIN_2"/>
    <property type="match status" value="1"/>
</dbReference>
<dbReference type="CDD" id="cd05509">
    <property type="entry name" value="Bromo_gcn5_like"/>
    <property type="match status" value="1"/>
</dbReference>
<evidence type="ECO:0000259" key="3">
    <source>
        <dbReference type="PROSITE" id="PS50014"/>
    </source>
</evidence>
<feature type="compositionally biased region" description="Polar residues" evidence="2">
    <location>
        <begin position="1096"/>
        <end position="1105"/>
    </location>
</feature>
<name>A0A8J2JQB7_9HEXA</name>
<evidence type="ECO:0000256" key="2">
    <source>
        <dbReference type="SAM" id="MobiDB-lite"/>
    </source>
</evidence>
<evidence type="ECO:0000256" key="1">
    <source>
        <dbReference type="PROSITE-ProRule" id="PRU00035"/>
    </source>
</evidence>
<feature type="region of interest" description="Disordered" evidence="2">
    <location>
        <begin position="1502"/>
        <end position="1597"/>
    </location>
</feature>
<dbReference type="InterPro" id="IPR001487">
    <property type="entry name" value="Bromodomain"/>
</dbReference>
<feature type="compositionally biased region" description="Low complexity" evidence="2">
    <location>
        <begin position="1569"/>
        <end position="1583"/>
    </location>
</feature>
<feature type="compositionally biased region" description="Polar residues" evidence="2">
    <location>
        <begin position="1550"/>
        <end position="1567"/>
    </location>
</feature>
<feature type="compositionally biased region" description="Basic and acidic residues" evidence="2">
    <location>
        <begin position="599"/>
        <end position="621"/>
    </location>
</feature>
<feature type="compositionally biased region" description="Basic and acidic residues" evidence="2">
    <location>
        <begin position="1787"/>
        <end position="1800"/>
    </location>
</feature>
<dbReference type="InterPro" id="IPR029614">
    <property type="entry name" value="CECR2"/>
</dbReference>
<sequence length="1966" mass="213460">MDDVQSWWEVPCIAHFCSLFRSSFGLLDFDIEELEEALLTHTVEEVGSSLIQDLIVRLLKGCFNSNKDEITSSNYQMYLRRLFRIKCEEDHSRKNPFNKDVAFHSLPLRTKVEILYDLCDFRLDGDEVQEVLKSLESHSLRVTALGKDSGGSTYWYFYGTRLYREDYGTSPTSSPVRKRGKKCGNPESASVPFGSLLDSKWQVVCYTEEDWQLLTRKFKNCKSKHERSLHRTLKEDFLPELPRLFAEKEKLQRKRMMEQQLRRSSRNNTSSASGFKSGSDDQSSNQRSEDMSEDELKRLRLEQEKADRLLAEEIQREERKARIHLRERRGGGSGGVTSSGSNGGSAGTANSPNSQKSSKKGGDGKGNKKRMTNNSMAACLPPVMEIDSSANSADETPQRDSSRSPSPAVPPPPATSKSKTSQAAEGKTPISATTAKKKKYDDLVKESGSDTKGGMSKTKVKSSVIFSQNEEDVIIGMHKVIEAMKNHRDAWPFVNPVDEDYAPNYYRVISQPMDLQAIEDKLDNQEYASLEEFKTDFQKIVDNCRKYNGPTSEYTEMVENLQDAFNKAIQRYIIPDESDEEISIEYSTGNDRKRPRINSVDKKSKISEKTTEHKKENEPHNNVKKTNSKSKSDKHDKKKLKQQLMRHHSRNSEAMDALTSATAETLKDLNKWLGDTPKISEYSSSSPRSVSSESLVLRSEEREDERRNLKPKMKDLKAGTRRKILNPDRDGDKSTSPVPSAERAVTKEKIKAKKSKPKEKSKDKDVVTSGVSKDGKEKHHHHHHHRHHRHHKSHSTISRPEVDRSVSPEMPSFPRKTTKSQDVNKGHNSRSHSPHISKSLHSQSGSQKESDKPEPTPKKAVDTSKSKSVLKRGSSFMMGLKNSGTIKRLQGTKLAKFNTNHQESKIKTGGNNNAASVYDFVATPVYSKSFMSSSDFSGGMGNSTTNNHGGHRDTNEKKKCLLINDSPSGKEGGPRLSLGSVLSTDAIKLGDFKRDDALTDEEDNVLPKSGEKIKNDKFDDLKAKIYSMNKPDDGADDGTKVSDKVDTDSEVKDVNQEGEDTESVEIDRKLEPSKGFNREKCMPNLSAWIKAFGGPQKTTSQNSYSCAGRKAEGDPKSKFKVLGRGSIETNEERSKHSNSKGITQSSSSSVQPKGKTPELGKGQDEKQHSDQKIAGNNVNITDDMLPINVTYDHPPPHLPGASSTSSKRHRNRKMSSSSLSSQSESGSPCFVSSQDDISNRIVINPPRWVDEHWGPQSQSPSASSHVSSQSPAGPNSPFSPPMSSPPHTPQTPPWPPAPVRVGFYQDITSQHSSPEKVIESSSSVASPSTPPSVGGSNGSGPPSNREGKNYSVYAGSSYAPRYSSSIPSPGVGPGSNLPSPSSGINTNVDSPGNGSLSMGSPHSPNVPNNNGTVHASDYSRMNLNNSPSSPNMHHPQPQTTPVGPSSGGQPKSLQVLSPATRASSRSGSVINLNANAPGVVPGTFPAAVSSSGNYMMETSQAHIHGHSPHPENAHVHHHQPPSQGPPRYAHTLPPAHQSPGLSQSPGLPSTTAASSLLNHGLSRSSAQGLPPTLSSSISSSSQPQPSPYPSNPYTSNPRSINVAPSVYSSPIGPETRFYKPIVSAADVSLGVSSTVSGTSTTTSTSKSKKLAAAELENLKSGTASGGSPSPTVVTSAAAAVLESAKLSSELNVNGFQWPHNLASLSQIVNSIPNPMTVGVGVPAIAQAYRSHYDSSVASAVESMGKFPRSEAPPSYTNLTVTGKPSSSGAATTSSSHPEKSSTPSESPTDRRSSSKSESKQGRSQGSSSKSSTQSIVPGSAFNFSALAPDLALYSKEIPDPSSLYTASPPSLAHHHRADLYPTSTANFHTSFAAASAARTTAGGVPTASIPPYQIPPFIGSHPSPYQPQSVSSQPFAHSQSPRGIVDPYQQFFQGSPHVMGLLPPSSYSAPYAHPHHSLGFNRPGWI</sequence>
<feature type="compositionally biased region" description="Low complexity" evidence="2">
    <location>
        <begin position="1537"/>
        <end position="1549"/>
    </location>
</feature>
<dbReference type="Proteomes" id="UP000708208">
    <property type="component" value="Unassembled WGS sequence"/>
</dbReference>
<feature type="compositionally biased region" description="Polar residues" evidence="2">
    <location>
        <begin position="1139"/>
        <end position="1151"/>
    </location>
</feature>
<evidence type="ECO:0000313" key="5">
    <source>
        <dbReference type="Proteomes" id="UP000708208"/>
    </source>
</evidence>
<dbReference type="PROSITE" id="PS00633">
    <property type="entry name" value="BROMODOMAIN_1"/>
    <property type="match status" value="1"/>
</dbReference>
<feature type="region of interest" description="Disordered" evidence="2">
    <location>
        <begin position="584"/>
        <end position="654"/>
    </location>
</feature>
<feature type="compositionally biased region" description="Low complexity" evidence="2">
    <location>
        <begin position="1765"/>
        <end position="1786"/>
    </location>
</feature>
<organism evidence="4 5">
    <name type="scientific">Allacma fusca</name>
    <dbReference type="NCBI Taxonomy" id="39272"/>
    <lineage>
        <taxon>Eukaryota</taxon>
        <taxon>Metazoa</taxon>
        <taxon>Ecdysozoa</taxon>
        <taxon>Arthropoda</taxon>
        <taxon>Hexapoda</taxon>
        <taxon>Collembola</taxon>
        <taxon>Symphypleona</taxon>
        <taxon>Sminthuridae</taxon>
        <taxon>Allacma</taxon>
    </lineage>
</organism>
<feature type="region of interest" description="Disordered" evidence="2">
    <location>
        <begin position="675"/>
        <end position="884"/>
    </location>
</feature>